<dbReference type="SMART" id="SM00849">
    <property type="entry name" value="Lactamase_B"/>
    <property type="match status" value="1"/>
</dbReference>
<reference evidence="7 8" key="1">
    <citation type="submission" date="2018-06" db="EMBL/GenBank/DDBJ databases">
        <authorList>
            <consortium name="Pathogen Informatics"/>
            <person name="Doyle S."/>
        </authorList>
    </citation>
    <scope>NUCLEOTIDE SEQUENCE [LARGE SCALE GENOMIC DNA]</scope>
    <source>
        <strain evidence="7 8">NCTC12224</strain>
    </source>
</reference>
<sequence length="280" mass="31009">MSTIKIHIMHTGQVRVAQDLPFGGEHTNLLKASGLLTPASKKLWLPVSAYLIEHPKGLILVDTGWSREMSPDGTFDKKAQIKHLGSHILYHVNQGLVPKGEAVVEQLATLGYAPEDLDYVLMTHLDCDHASGLHSVATAKNILVSRDELLSAPHQKPRYQEKWWQDIPLTAFDWTEKEGPFQHSYDLFGDGSIQMIHIPGHADGLFAVKVTNGDGNFVLLASDAGYAEKSWKELILPGISLDKDKQMTSLKWVKAQSELANCIQVIANHDTAIKPQVIEL</sequence>
<dbReference type="OrthoDB" id="9802897at2"/>
<dbReference type="GO" id="GO:0102007">
    <property type="term" value="F:acyl-L-homoserine-lactone lactonohydrolase activity"/>
    <property type="evidence" value="ECO:0007669"/>
    <property type="project" value="UniProtKB-EC"/>
</dbReference>
<dbReference type="GO" id="GO:0046872">
    <property type="term" value="F:metal ion binding"/>
    <property type="evidence" value="ECO:0007669"/>
    <property type="project" value="UniProtKB-KW"/>
</dbReference>
<comment type="similarity">
    <text evidence="2">Belongs to the metallo-beta-lactamase superfamily.</text>
</comment>
<feature type="domain" description="Metallo-beta-lactamase" evidence="6">
    <location>
        <begin position="46"/>
        <end position="269"/>
    </location>
</feature>
<dbReference type="PANTHER" id="PTHR42978:SF2">
    <property type="entry name" value="102 KBASES UNSTABLE REGION: FROM 1 TO 119443"/>
    <property type="match status" value="1"/>
</dbReference>
<dbReference type="InterPro" id="IPR036866">
    <property type="entry name" value="RibonucZ/Hydroxyglut_hydro"/>
</dbReference>
<organism evidence="7 8">
    <name type="scientific">Streptococcus hyointestinalis</name>
    <dbReference type="NCBI Taxonomy" id="1337"/>
    <lineage>
        <taxon>Bacteria</taxon>
        <taxon>Bacillati</taxon>
        <taxon>Bacillota</taxon>
        <taxon>Bacilli</taxon>
        <taxon>Lactobacillales</taxon>
        <taxon>Streptococcaceae</taxon>
        <taxon>Streptococcus</taxon>
    </lineage>
</organism>
<comment type="cofactor">
    <cofactor evidence="1">
        <name>Zn(2+)</name>
        <dbReference type="ChEBI" id="CHEBI:29105"/>
    </cofactor>
</comment>
<evidence type="ECO:0000256" key="4">
    <source>
        <dbReference type="ARBA" id="ARBA00022801"/>
    </source>
</evidence>
<evidence type="ECO:0000256" key="2">
    <source>
        <dbReference type="ARBA" id="ARBA00007749"/>
    </source>
</evidence>
<dbReference type="Gene3D" id="3.60.15.10">
    <property type="entry name" value="Ribonuclease Z/Hydroxyacylglutathione hydrolase-like"/>
    <property type="match status" value="1"/>
</dbReference>
<accession>A0A380K6F6</accession>
<dbReference type="Pfam" id="PF00753">
    <property type="entry name" value="Lactamase_B"/>
    <property type="match status" value="1"/>
</dbReference>
<gene>
    <name evidence="7" type="primary">attM</name>
    <name evidence="7" type="ORF">NCTC12224_00581</name>
</gene>
<dbReference type="EC" id="3.1.2.6" evidence="7"/>
<proteinExistence type="inferred from homology"/>
<keyword evidence="3" id="KW-0479">Metal-binding</keyword>
<dbReference type="Proteomes" id="UP000254924">
    <property type="component" value="Unassembled WGS sequence"/>
</dbReference>
<evidence type="ECO:0000256" key="3">
    <source>
        <dbReference type="ARBA" id="ARBA00022723"/>
    </source>
</evidence>
<dbReference type="PANTHER" id="PTHR42978">
    <property type="entry name" value="QUORUM-QUENCHING LACTONASE YTNP-RELATED-RELATED"/>
    <property type="match status" value="1"/>
</dbReference>
<evidence type="ECO:0000259" key="6">
    <source>
        <dbReference type="SMART" id="SM00849"/>
    </source>
</evidence>
<dbReference type="GO" id="GO:0004416">
    <property type="term" value="F:hydroxyacylglutathione hydrolase activity"/>
    <property type="evidence" value="ECO:0007669"/>
    <property type="project" value="UniProtKB-EC"/>
</dbReference>
<evidence type="ECO:0000256" key="1">
    <source>
        <dbReference type="ARBA" id="ARBA00001947"/>
    </source>
</evidence>
<evidence type="ECO:0000256" key="5">
    <source>
        <dbReference type="ARBA" id="ARBA00022833"/>
    </source>
</evidence>
<protein>
    <submittedName>
        <fullName evidence="7">Beta-lactamase domain-containing protein</fullName>
        <ecNumber evidence="7">3.1.1.81</ecNumber>
        <ecNumber evidence="7">3.1.2.6</ecNumber>
    </submittedName>
</protein>
<keyword evidence="4 7" id="KW-0378">Hydrolase</keyword>
<keyword evidence="5" id="KW-0862">Zinc</keyword>
<name>A0A380K6F6_9STRE</name>
<keyword evidence="8" id="KW-1185">Reference proteome</keyword>
<dbReference type="InterPro" id="IPR001279">
    <property type="entry name" value="Metallo-B-lactamas"/>
</dbReference>
<dbReference type="CDD" id="cd07729">
    <property type="entry name" value="AHL_lactonase_MBL-fold"/>
    <property type="match status" value="1"/>
</dbReference>
<dbReference type="EMBL" id="UHFN01000007">
    <property type="protein sequence ID" value="SUN59811.1"/>
    <property type="molecule type" value="Genomic_DNA"/>
</dbReference>
<evidence type="ECO:0000313" key="7">
    <source>
        <dbReference type="EMBL" id="SUN59811.1"/>
    </source>
</evidence>
<evidence type="ECO:0000313" key="8">
    <source>
        <dbReference type="Proteomes" id="UP000254924"/>
    </source>
</evidence>
<dbReference type="SUPFAM" id="SSF56281">
    <property type="entry name" value="Metallo-hydrolase/oxidoreductase"/>
    <property type="match status" value="1"/>
</dbReference>
<dbReference type="EC" id="3.1.1.81" evidence="7"/>
<dbReference type="AlphaFoldDB" id="A0A380K6F6"/>
<dbReference type="InterPro" id="IPR051013">
    <property type="entry name" value="MBL_superfamily_lactonases"/>
</dbReference>